<gene>
    <name evidence="1" type="ORF">SDC9_60196</name>
</gene>
<dbReference type="EMBL" id="VSSQ01002180">
    <property type="protein sequence ID" value="MPM13836.1"/>
    <property type="molecule type" value="Genomic_DNA"/>
</dbReference>
<reference evidence="1" key="1">
    <citation type="submission" date="2019-08" db="EMBL/GenBank/DDBJ databases">
        <authorList>
            <person name="Kucharzyk K."/>
            <person name="Murdoch R.W."/>
            <person name="Higgins S."/>
            <person name="Loffler F."/>
        </authorList>
    </citation>
    <scope>NUCLEOTIDE SEQUENCE</scope>
</reference>
<protein>
    <recommendedName>
        <fullName evidence="2">Lipoprotein</fullName>
    </recommendedName>
</protein>
<dbReference type="AlphaFoldDB" id="A0A644XC85"/>
<name>A0A644XC85_9ZZZZ</name>
<comment type="caution">
    <text evidence="1">The sequence shown here is derived from an EMBL/GenBank/DDBJ whole genome shotgun (WGS) entry which is preliminary data.</text>
</comment>
<evidence type="ECO:0000313" key="1">
    <source>
        <dbReference type="EMBL" id="MPM13836.1"/>
    </source>
</evidence>
<sequence>MKHVVRVLGVLALMMVLFASCDMSLTESAFSRSAVQTEELSSRAAKQNKPTSFTAVVNLYQDYQSVVTERKGNSNHYKTVEETLYSFPYESFGGVIESDWDLLDGKFVVMNNVTNYNLDPQTAELSGSNHSVIQIVDQQMQVVATLQANGTIDGSLLGAEIAMNWVLKDAPGLKVHANGKVGGIFTWAVFDYEKMGLSYILPNGTFTLTGSYK</sequence>
<accession>A0A644XC85</accession>
<dbReference type="PROSITE" id="PS51257">
    <property type="entry name" value="PROKAR_LIPOPROTEIN"/>
    <property type="match status" value="1"/>
</dbReference>
<organism evidence="1">
    <name type="scientific">bioreactor metagenome</name>
    <dbReference type="NCBI Taxonomy" id="1076179"/>
    <lineage>
        <taxon>unclassified sequences</taxon>
        <taxon>metagenomes</taxon>
        <taxon>ecological metagenomes</taxon>
    </lineage>
</organism>
<proteinExistence type="predicted"/>
<evidence type="ECO:0008006" key="2">
    <source>
        <dbReference type="Google" id="ProtNLM"/>
    </source>
</evidence>